<keyword evidence="7 8" id="KW-0998">Cell outer membrane</keyword>
<keyword evidence="3 8" id="KW-1134">Transmembrane beta strand</keyword>
<keyword evidence="2 8" id="KW-0813">Transport</keyword>
<keyword evidence="13" id="KW-0675">Receptor</keyword>
<feature type="chain" id="PRO_5047209971" evidence="10">
    <location>
        <begin position="34"/>
        <end position="1102"/>
    </location>
</feature>
<dbReference type="EMBL" id="JACSPQ010000017">
    <property type="protein sequence ID" value="MBD8002947.1"/>
    <property type="molecule type" value="Genomic_DNA"/>
</dbReference>
<dbReference type="InterPro" id="IPR008969">
    <property type="entry name" value="CarboxyPept-like_regulatory"/>
</dbReference>
<feature type="signal peptide" evidence="10">
    <location>
        <begin position="1"/>
        <end position="33"/>
    </location>
</feature>
<comment type="caution">
    <text evidence="13">The sequence shown here is derived from an EMBL/GenBank/DDBJ whole genome shotgun (WGS) entry which is preliminary data.</text>
</comment>
<evidence type="ECO:0000256" key="9">
    <source>
        <dbReference type="RuleBase" id="RU003357"/>
    </source>
</evidence>
<organism evidence="13 14">
    <name type="scientific">Phocaeicola faecium</name>
    <dbReference type="NCBI Taxonomy" id="2762213"/>
    <lineage>
        <taxon>Bacteria</taxon>
        <taxon>Pseudomonadati</taxon>
        <taxon>Bacteroidota</taxon>
        <taxon>Bacteroidia</taxon>
        <taxon>Bacteroidales</taxon>
        <taxon>Bacteroidaceae</taxon>
        <taxon>Phocaeicola</taxon>
    </lineage>
</organism>
<dbReference type="SUPFAM" id="SSF56935">
    <property type="entry name" value="Porins"/>
    <property type="match status" value="1"/>
</dbReference>
<dbReference type="InterPro" id="IPR037066">
    <property type="entry name" value="Plug_dom_sf"/>
</dbReference>
<reference evidence="13 14" key="1">
    <citation type="submission" date="2020-08" db="EMBL/GenBank/DDBJ databases">
        <title>A Genomic Blueprint of the Chicken Gut Microbiome.</title>
        <authorList>
            <person name="Gilroy R."/>
            <person name="Ravi A."/>
            <person name="Getino M."/>
            <person name="Pursley I."/>
            <person name="Horton D.L."/>
            <person name="Alikhan N.-F."/>
            <person name="Baker D."/>
            <person name="Gharbi K."/>
            <person name="Hall N."/>
            <person name="Watson M."/>
            <person name="Adriaenssens E.M."/>
            <person name="Foster-Nyarko E."/>
            <person name="Jarju S."/>
            <person name="Secka A."/>
            <person name="Antonio M."/>
            <person name="Oren A."/>
            <person name="Chaudhuri R."/>
            <person name="La Ragione R.M."/>
            <person name="Hildebrand F."/>
            <person name="Pallen M.J."/>
        </authorList>
    </citation>
    <scope>NUCLEOTIDE SEQUENCE [LARGE SCALE GENOMIC DNA]</scope>
    <source>
        <strain evidence="13 14">Sa1YUN3</strain>
    </source>
</reference>
<evidence type="ECO:0000256" key="6">
    <source>
        <dbReference type="ARBA" id="ARBA00023136"/>
    </source>
</evidence>
<evidence type="ECO:0000256" key="7">
    <source>
        <dbReference type="ARBA" id="ARBA00023237"/>
    </source>
</evidence>
<dbReference type="PROSITE" id="PS52016">
    <property type="entry name" value="TONB_DEPENDENT_REC_3"/>
    <property type="match status" value="1"/>
</dbReference>
<dbReference type="RefSeq" id="WP_178255825.1">
    <property type="nucleotide sequence ID" value="NZ_JACSPQ010000017.1"/>
</dbReference>
<evidence type="ECO:0000256" key="1">
    <source>
        <dbReference type="ARBA" id="ARBA00004571"/>
    </source>
</evidence>
<evidence type="ECO:0000259" key="12">
    <source>
        <dbReference type="Pfam" id="PF07715"/>
    </source>
</evidence>
<evidence type="ECO:0000259" key="11">
    <source>
        <dbReference type="Pfam" id="PF00593"/>
    </source>
</evidence>
<dbReference type="Gene3D" id="2.40.170.20">
    <property type="entry name" value="TonB-dependent receptor, beta-barrel domain"/>
    <property type="match status" value="1"/>
</dbReference>
<dbReference type="Pfam" id="PF07715">
    <property type="entry name" value="Plug"/>
    <property type="match status" value="1"/>
</dbReference>
<keyword evidence="4 8" id="KW-0812">Transmembrane</keyword>
<evidence type="ECO:0000256" key="2">
    <source>
        <dbReference type="ARBA" id="ARBA00022448"/>
    </source>
</evidence>
<evidence type="ECO:0000256" key="5">
    <source>
        <dbReference type="ARBA" id="ARBA00023077"/>
    </source>
</evidence>
<dbReference type="NCBIfam" id="TIGR04056">
    <property type="entry name" value="OMP_RagA_SusC"/>
    <property type="match status" value="1"/>
</dbReference>
<comment type="subcellular location">
    <subcellularLocation>
        <location evidence="1 8">Cell outer membrane</location>
        <topology evidence="1 8">Multi-pass membrane protein</topology>
    </subcellularLocation>
</comment>
<dbReference type="InterPro" id="IPR012910">
    <property type="entry name" value="Plug_dom"/>
</dbReference>
<comment type="similarity">
    <text evidence="8 9">Belongs to the TonB-dependent receptor family.</text>
</comment>
<protein>
    <submittedName>
        <fullName evidence="13">TonB-dependent receptor</fullName>
    </submittedName>
</protein>
<sequence>MRNDVLMNKRQRAVLYSLLLSAGFIASPASVFAASESFPVTQSSLQNKVSISGTVRDAMGEPVIGASVVEKGTTNGTVTDLDGNFSLSVSSGATLEISFIGFKTQEIKVEPGKAINVTLKEDTEVLDEVVVVGFGTQKKVNLTGAVGVVTQEEIAQRPVTNVTQALQGVVPGLQITQTNGSLENTPSINVRGTTTIGQGTSGDPLVLIDGMEGDLNTINPQDIASISVLKDAAASSIYGSRAPFGVILITTKSGSTEGKTTVNYNNSFRWGTPVNMNHMMNSVNFASWMNDTFANGGNGVYFTPERMDQIVAYHNAQPYGPGQRITEDGTILYSIGANENGQWLDGYANGIDDVDWYDAIYKKWTFSQEHNFSVNGGTKKLNYYASFNYLDQGGFMELGEEGLKRFNATAKIGSEITEWLRFNYTMRFTREDYKRPATLTESLYNDMARQGWPILPLYDRNGYYFSAPSPALGLAEGGVDKTQTDDTYHQISFQIEPIKNWITHIDFNYHINSANRHWDSQMQYNHDINGNPYRYTDSSNVHEDYYKENYYNFQAYTEYTHSFNDKHNLHVMGGFQAEDLKQTQFGLQNNGVMFPDKSEVDLTTGLDVNGNPITPDVNGSRNEWTTAGFFARVNYDFDGKYLIEANLRADGTSRFRKGNQWKAFPSVSLGWNIARENFFEPINNIVGTLKLRASYGSLGNQNTTNWYQTFQTMTVGASDGSWLMNGVKPNTATAPGLVSTVLTWETIESYNVGLDWGLFDNRLTGSFDYYVRNTKDMVGNAPELPAILGTDVPVTNNTDLRTSGWELSIGWNDRLDNGLSYGIKFNVADARTKILRYPNNPTNAVDTYIAGRYINEIWGYTTIGIAKTDQEMADHLATLPNGGQDALGSSWAAGDIMYADTNGDGRISGGSGTLGDTGDRTVIGNSTPRYLFGLDLNASWKGFDVRVFFQGVGKRDYWQGSTYLFGAASNGQWWATGLEAVSDYFRDENSWSVQNGYQDVNLDSYLPRPLYSDKNQQCQTGYLQSAAYIRLKNLQIGYTFPARLTNRWGIQNLRVYFSGENLWTGTSLASQFDPETIAGGNGGNGNAYPLSKTLSCGLNITF</sequence>
<keyword evidence="5 9" id="KW-0798">TonB box</keyword>
<feature type="domain" description="TonB-dependent receptor plug" evidence="12">
    <location>
        <begin position="139"/>
        <end position="246"/>
    </location>
</feature>
<dbReference type="Pfam" id="PF13715">
    <property type="entry name" value="CarbopepD_reg_2"/>
    <property type="match status" value="1"/>
</dbReference>
<dbReference type="InterPro" id="IPR036942">
    <property type="entry name" value="Beta-barrel_TonB_sf"/>
</dbReference>
<accession>A0ABR8VE42</accession>
<dbReference type="InterPro" id="IPR023997">
    <property type="entry name" value="TonB-dep_OMP_SusC/RagA_CS"/>
</dbReference>
<evidence type="ECO:0000256" key="10">
    <source>
        <dbReference type="SAM" id="SignalP"/>
    </source>
</evidence>
<feature type="domain" description="TonB-dependent receptor-like beta-barrel" evidence="11">
    <location>
        <begin position="469"/>
        <end position="941"/>
    </location>
</feature>
<dbReference type="InterPro" id="IPR039426">
    <property type="entry name" value="TonB-dep_rcpt-like"/>
</dbReference>
<name>A0ABR8VE42_9BACT</name>
<dbReference type="SUPFAM" id="SSF49464">
    <property type="entry name" value="Carboxypeptidase regulatory domain-like"/>
    <property type="match status" value="1"/>
</dbReference>
<dbReference type="Proteomes" id="UP000616346">
    <property type="component" value="Unassembled WGS sequence"/>
</dbReference>
<keyword evidence="10" id="KW-0732">Signal</keyword>
<dbReference type="InterPro" id="IPR023996">
    <property type="entry name" value="TonB-dep_OMP_SusC/RagA"/>
</dbReference>
<evidence type="ECO:0000256" key="8">
    <source>
        <dbReference type="PROSITE-ProRule" id="PRU01360"/>
    </source>
</evidence>
<keyword evidence="14" id="KW-1185">Reference proteome</keyword>
<evidence type="ECO:0000313" key="14">
    <source>
        <dbReference type="Proteomes" id="UP000616346"/>
    </source>
</evidence>
<evidence type="ECO:0000313" key="13">
    <source>
        <dbReference type="EMBL" id="MBD8002947.1"/>
    </source>
</evidence>
<dbReference type="Gene3D" id="2.170.130.10">
    <property type="entry name" value="TonB-dependent receptor, plug domain"/>
    <property type="match status" value="1"/>
</dbReference>
<dbReference type="Gene3D" id="2.60.40.1120">
    <property type="entry name" value="Carboxypeptidase-like, regulatory domain"/>
    <property type="match status" value="1"/>
</dbReference>
<gene>
    <name evidence="13" type="ORF">H9626_12120</name>
</gene>
<evidence type="ECO:0000256" key="4">
    <source>
        <dbReference type="ARBA" id="ARBA00022692"/>
    </source>
</evidence>
<dbReference type="NCBIfam" id="TIGR04057">
    <property type="entry name" value="SusC_RagA_signa"/>
    <property type="match status" value="1"/>
</dbReference>
<evidence type="ECO:0000256" key="3">
    <source>
        <dbReference type="ARBA" id="ARBA00022452"/>
    </source>
</evidence>
<dbReference type="Pfam" id="PF00593">
    <property type="entry name" value="TonB_dep_Rec_b-barrel"/>
    <property type="match status" value="1"/>
</dbReference>
<proteinExistence type="inferred from homology"/>
<keyword evidence="6 8" id="KW-0472">Membrane</keyword>
<dbReference type="InterPro" id="IPR000531">
    <property type="entry name" value="Beta-barrel_TonB"/>
</dbReference>